<evidence type="ECO:0000256" key="1">
    <source>
        <dbReference type="SAM" id="Coils"/>
    </source>
</evidence>
<proteinExistence type="predicted"/>
<gene>
    <name evidence="2" type="ORF">UFOVP836_30</name>
</gene>
<reference evidence="2" key="1">
    <citation type="submission" date="2020-04" db="EMBL/GenBank/DDBJ databases">
        <authorList>
            <person name="Chiriac C."/>
            <person name="Salcher M."/>
            <person name="Ghai R."/>
            <person name="Kavagutti S V."/>
        </authorList>
    </citation>
    <scope>NUCLEOTIDE SEQUENCE</scope>
</reference>
<feature type="coiled-coil region" evidence="1">
    <location>
        <begin position="15"/>
        <end position="63"/>
    </location>
</feature>
<organism evidence="2">
    <name type="scientific">uncultured Caudovirales phage</name>
    <dbReference type="NCBI Taxonomy" id="2100421"/>
    <lineage>
        <taxon>Viruses</taxon>
        <taxon>Duplodnaviria</taxon>
        <taxon>Heunggongvirae</taxon>
        <taxon>Uroviricota</taxon>
        <taxon>Caudoviricetes</taxon>
        <taxon>Peduoviridae</taxon>
        <taxon>Maltschvirus</taxon>
        <taxon>Maltschvirus maltsch</taxon>
    </lineage>
</organism>
<dbReference type="EMBL" id="LR796794">
    <property type="protein sequence ID" value="CAB4166383.1"/>
    <property type="molecule type" value="Genomic_DNA"/>
</dbReference>
<protein>
    <submittedName>
        <fullName evidence="2">Uncharacterized protein</fullName>
    </submittedName>
</protein>
<accession>A0A6J5P4K3</accession>
<name>A0A6J5P4K3_9CAUD</name>
<sequence>MKRILSEHLTSQAAIARLNTLVEEQYRVISALEQKLVRQGDRLQVVEIEQKNLKKVLDSLRETHVIL</sequence>
<evidence type="ECO:0000313" key="2">
    <source>
        <dbReference type="EMBL" id="CAB4166383.1"/>
    </source>
</evidence>
<keyword evidence="1" id="KW-0175">Coiled coil</keyword>